<dbReference type="PROSITE" id="PS00211">
    <property type="entry name" value="ABC_TRANSPORTER_1"/>
    <property type="match status" value="1"/>
</dbReference>
<feature type="transmembrane region" description="Helical" evidence="9">
    <location>
        <begin position="580"/>
        <end position="601"/>
    </location>
</feature>
<dbReference type="GO" id="GO:0005524">
    <property type="term" value="F:ATP binding"/>
    <property type="evidence" value="ECO:0007669"/>
    <property type="project" value="UniProtKB-KW"/>
</dbReference>
<feature type="transmembrane region" description="Helical" evidence="9">
    <location>
        <begin position="695"/>
        <end position="712"/>
    </location>
</feature>
<dbReference type="InterPro" id="IPR003593">
    <property type="entry name" value="AAA+_ATPase"/>
</dbReference>
<accession>A0A4Q2RQ47</accession>
<dbReference type="CDD" id="cd00060">
    <property type="entry name" value="FHA"/>
    <property type="match status" value="1"/>
</dbReference>
<evidence type="ECO:0000256" key="4">
    <source>
        <dbReference type="ARBA" id="ARBA00022692"/>
    </source>
</evidence>
<evidence type="ECO:0000256" key="8">
    <source>
        <dbReference type="ARBA" id="ARBA00023136"/>
    </source>
</evidence>
<feature type="domain" description="FHA" evidence="10">
    <location>
        <begin position="167"/>
        <end position="217"/>
    </location>
</feature>
<dbReference type="SUPFAM" id="SSF49879">
    <property type="entry name" value="SMAD/FHA domain"/>
    <property type="match status" value="2"/>
</dbReference>
<dbReference type="SMART" id="SM00382">
    <property type="entry name" value="AAA"/>
    <property type="match status" value="1"/>
</dbReference>
<name>A0A4Q2RQ47_9ACTN</name>
<evidence type="ECO:0000256" key="7">
    <source>
        <dbReference type="ARBA" id="ARBA00022989"/>
    </source>
</evidence>
<keyword evidence="6" id="KW-0067">ATP-binding</keyword>
<dbReference type="OrthoDB" id="9804819at2"/>
<dbReference type="InterPro" id="IPR008984">
    <property type="entry name" value="SMAD_FHA_dom_sf"/>
</dbReference>
<protein>
    <submittedName>
        <fullName evidence="12">FHA domain-containing protein</fullName>
    </submittedName>
</protein>
<evidence type="ECO:0000259" key="10">
    <source>
        <dbReference type="PROSITE" id="PS50006"/>
    </source>
</evidence>
<keyword evidence="5" id="KW-0547">Nucleotide-binding</keyword>
<dbReference type="PROSITE" id="PS50893">
    <property type="entry name" value="ABC_TRANSPORTER_2"/>
    <property type="match status" value="1"/>
</dbReference>
<evidence type="ECO:0000256" key="6">
    <source>
        <dbReference type="ARBA" id="ARBA00022840"/>
    </source>
</evidence>
<dbReference type="InterPro" id="IPR013525">
    <property type="entry name" value="ABC2_TM"/>
</dbReference>
<reference evidence="12 13" key="1">
    <citation type="submission" date="2019-01" db="EMBL/GenBank/DDBJ databases">
        <title>Novel species of Nocardioides.</title>
        <authorList>
            <person name="Liu Q."/>
            <person name="Xin Y.-H."/>
        </authorList>
    </citation>
    <scope>NUCLEOTIDE SEQUENCE [LARGE SCALE GENOMIC DNA]</scope>
    <source>
        <strain evidence="12 13">HLT3-15</strain>
    </source>
</reference>
<feature type="transmembrane region" description="Helical" evidence="9">
    <location>
        <begin position="760"/>
        <end position="782"/>
    </location>
</feature>
<gene>
    <name evidence="12" type="ORF">EUA06_14595</name>
</gene>
<dbReference type="Pfam" id="PF00498">
    <property type="entry name" value="FHA"/>
    <property type="match status" value="2"/>
</dbReference>
<sequence length="788" mass="83424">MVRDLSLLPVLRLGRGNIGRCAAAGRGSGGRHGTKSHRTQVTVDESVSRLRVGNATYRLEPHSSPIIIGREPPAHLLVEHPLVSRRHAELVFDGQWQVRDLGSTNGIWREGRRLQATELRAGEVVRLGDPTTGVVIALEAAVSASPPAGPTAPAPVQPTHSSRDERMVVGRDPRAHVHVDDPVASWHHAELVPTDAGGWTIVDRGSTNQTIVNGVPVTTHSLAVDDMVLIGNTRLRWSGRTLEGVVDSGFVVDRASWEVKGRRIVDSISFAMRTPSLVAVIGPSGAGKSSLMRLVTGQTRPTQGVVSLDGATLASQRSAHRGQIGVVPQYTVAHQTLTARQVLRNAAQLRLPVDTRRAELDQAVTAALDQMGLAPHADTRMARLSGGQQRRVGIAMEMLTSPTLLILDEPTAGLDPSLVLQIMQTLRRLADSGTKVVLVTHDLDHLALADQVLVLRAGGTLAYSGPPDDIPAHFGTANWAEIFADLSTPAAQDHAADAVGRRSTGVQPVELPVPSTSLNGAARHLWVVASRQFRLVATDPVYLALMVAIPLALALLTLAIPGSDGLRRSSDPASAEASRLLVILIVGAAFLGLSATVRDLVSERPIYLHERDAGLVPSAYLAAKLIVFTTVAVFQAVLLTAIVLVTRDAPEQPVLLPSAAVELAAAVALTAMSGVALGLAVGARVRTSEQSMPPLVLLVMAQLVLCGGMFPVDEGRVLPVLGGLMPTRWGYALAASTTDLNSMSPAVDPDSLWTHSPANWIGGSLVLAAMWCAFALVAYTGLRRRPAA</sequence>
<keyword evidence="13" id="KW-1185">Reference proteome</keyword>
<dbReference type="InterPro" id="IPR017871">
    <property type="entry name" value="ABC_transporter-like_CS"/>
</dbReference>
<dbReference type="PROSITE" id="PS50006">
    <property type="entry name" value="FHA_DOMAIN"/>
    <property type="match status" value="2"/>
</dbReference>
<keyword evidence="8 9" id="KW-0472">Membrane</keyword>
<dbReference type="SUPFAM" id="SSF52540">
    <property type="entry name" value="P-loop containing nucleoside triphosphate hydrolases"/>
    <property type="match status" value="1"/>
</dbReference>
<keyword evidence="4 9" id="KW-0812">Transmembrane</keyword>
<dbReference type="InterPro" id="IPR027417">
    <property type="entry name" value="P-loop_NTPase"/>
</dbReference>
<evidence type="ECO:0000256" key="2">
    <source>
        <dbReference type="ARBA" id="ARBA00022448"/>
    </source>
</evidence>
<keyword evidence="7 9" id="KW-1133">Transmembrane helix</keyword>
<dbReference type="Pfam" id="PF01061">
    <property type="entry name" value="ABC2_membrane"/>
    <property type="match status" value="1"/>
</dbReference>
<evidence type="ECO:0000256" key="1">
    <source>
        <dbReference type="ARBA" id="ARBA00004141"/>
    </source>
</evidence>
<dbReference type="InterPro" id="IPR050352">
    <property type="entry name" value="ABCG_transporters"/>
</dbReference>
<evidence type="ECO:0000256" key="9">
    <source>
        <dbReference type="SAM" id="Phobius"/>
    </source>
</evidence>
<evidence type="ECO:0000313" key="12">
    <source>
        <dbReference type="EMBL" id="RYB89815.1"/>
    </source>
</evidence>
<keyword evidence="2" id="KW-0813">Transport</keyword>
<comment type="subcellular location">
    <subcellularLocation>
        <location evidence="1">Membrane</location>
        <topology evidence="1">Multi-pass membrane protein</topology>
    </subcellularLocation>
</comment>
<dbReference type="Pfam" id="PF00005">
    <property type="entry name" value="ABC_tran"/>
    <property type="match status" value="1"/>
</dbReference>
<dbReference type="Gene3D" id="3.40.50.300">
    <property type="entry name" value="P-loop containing nucleotide triphosphate hydrolases"/>
    <property type="match status" value="1"/>
</dbReference>
<feature type="transmembrane region" description="Helical" evidence="9">
    <location>
        <begin position="621"/>
        <end position="643"/>
    </location>
</feature>
<organism evidence="12 13">
    <name type="scientific">Nocardioides glacieisoli</name>
    <dbReference type="NCBI Taxonomy" id="1168730"/>
    <lineage>
        <taxon>Bacteria</taxon>
        <taxon>Bacillati</taxon>
        <taxon>Actinomycetota</taxon>
        <taxon>Actinomycetes</taxon>
        <taxon>Propionibacteriales</taxon>
        <taxon>Nocardioidaceae</taxon>
        <taxon>Nocardioides</taxon>
    </lineage>
</organism>
<feature type="domain" description="FHA" evidence="10">
    <location>
        <begin position="66"/>
        <end position="114"/>
    </location>
</feature>
<dbReference type="EMBL" id="SDWS01000006">
    <property type="protein sequence ID" value="RYB89815.1"/>
    <property type="molecule type" value="Genomic_DNA"/>
</dbReference>
<evidence type="ECO:0000256" key="3">
    <source>
        <dbReference type="ARBA" id="ARBA00022553"/>
    </source>
</evidence>
<dbReference type="AlphaFoldDB" id="A0A4Q2RQ47"/>
<dbReference type="PANTHER" id="PTHR48041">
    <property type="entry name" value="ABC TRANSPORTER G FAMILY MEMBER 28"/>
    <property type="match status" value="1"/>
</dbReference>
<dbReference type="GO" id="GO:0140359">
    <property type="term" value="F:ABC-type transporter activity"/>
    <property type="evidence" value="ECO:0007669"/>
    <property type="project" value="InterPro"/>
</dbReference>
<evidence type="ECO:0000256" key="5">
    <source>
        <dbReference type="ARBA" id="ARBA00022741"/>
    </source>
</evidence>
<keyword evidence="3" id="KW-0597">Phosphoprotein</keyword>
<evidence type="ECO:0000313" key="13">
    <source>
        <dbReference type="Proteomes" id="UP000291838"/>
    </source>
</evidence>
<dbReference type="Proteomes" id="UP000291838">
    <property type="component" value="Unassembled WGS sequence"/>
</dbReference>
<dbReference type="Gene3D" id="2.60.200.20">
    <property type="match status" value="2"/>
</dbReference>
<evidence type="ECO:0000259" key="11">
    <source>
        <dbReference type="PROSITE" id="PS50893"/>
    </source>
</evidence>
<dbReference type="SMART" id="SM00240">
    <property type="entry name" value="FHA"/>
    <property type="match status" value="2"/>
</dbReference>
<proteinExistence type="predicted"/>
<feature type="transmembrane region" description="Helical" evidence="9">
    <location>
        <begin position="663"/>
        <end position="683"/>
    </location>
</feature>
<dbReference type="InterPro" id="IPR000253">
    <property type="entry name" value="FHA_dom"/>
</dbReference>
<dbReference type="GO" id="GO:0016020">
    <property type="term" value="C:membrane"/>
    <property type="evidence" value="ECO:0007669"/>
    <property type="project" value="UniProtKB-SubCell"/>
</dbReference>
<feature type="transmembrane region" description="Helical" evidence="9">
    <location>
        <begin position="541"/>
        <end position="560"/>
    </location>
</feature>
<dbReference type="InterPro" id="IPR003439">
    <property type="entry name" value="ABC_transporter-like_ATP-bd"/>
</dbReference>
<feature type="domain" description="ABC transporter" evidence="11">
    <location>
        <begin position="246"/>
        <end position="482"/>
    </location>
</feature>
<dbReference type="PANTHER" id="PTHR48041:SF139">
    <property type="entry name" value="PROTEIN SCARLET"/>
    <property type="match status" value="1"/>
</dbReference>
<dbReference type="GO" id="GO:0016887">
    <property type="term" value="F:ATP hydrolysis activity"/>
    <property type="evidence" value="ECO:0007669"/>
    <property type="project" value="InterPro"/>
</dbReference>
<comment type="caution">
    <text evidence="12">The sequence shown here is derived from an EMBL/GenBank/DDBJ whole genome shotgun (WGS) entry which is preliminary data.</text>
</comment>